<keyword evidence="4" id="KW-1185">Reference proteome</keyword>
<name>A0ABD1VP90_9LAMI</name>
<protein>
    <submittedName>
        <fullName evidence="2">HUN domain-containing protein</fullName>
    </submittedName>
</protein>
<dbReference type="EMBL" id="JBFOLJ010000005">
    <property type="protein sequence ID" value="KAL2538458.1"/>
    <property type="molecule type" value="Genomic_DNA"/>
</dbReference>
<evidence type="ECO:0000313" key="4">
    <source>
        <dbReference type="Proteomes" id="UP001604277"/>
    </source>
</evidence>
<dbReference type="Proteomes" id="UP001604277">
    <property type="component" value="Unassembled WGS sequence"/>
</dbReference>
<reference evidence="2" key="1">
    <citation type="submission" date="2024-07" db="EMBL/GenBank/DDBJ databases">
        <title>Two chromosome-level genome assemblies of Korean endemic species Abeliophyllum distichum and Forsythia ovata (Oleaceae).</title>
        <authorList>
            <person name="Mun J.H."/>
        </authorList>
    </citation>
    <scope>NUCLEOTIDE SEQUENCE</scope>
    <source>
        <strain evidence="2">KNKB202402200001</strain>
        <tissue evidence="2">Leaf</tissue>
    </source>
</reference>
<dbReference type="AlphaFoldDB" id="A0ABD1VP90"/>
<proteinExistence type="predicted"/>
<feature type="compositionally biased region" description="Basic and acidic residues" evidence="1">
    <location>
        <begin position="148"/>
        <end position="160"/>
    </location>
</feature>
<organism evidence="2 4">
    <name type="scientific">Forsythia ovata</name>
    <dbReference type="NCBI Taxonomy" id="205694"/>
    <lineage>
        <taxon>Eukaryota</taxon>
        <taxon>Viridiplantae</taxon>
        <taxon>Streptophyta</taxon>
        <taxon>Embryophyta</taxon>
        <taxon>Tracheophyta</taxon>
        <taxon>Spermatophyta</taxon>
        <taxon>Magnoliopsida</taxon>
        <taxon>eudicotyledons</taxon>
        <taxon>Gunneridae</taxon>
        <taxon>Pentapetalae</taxon>
        <taxon>asterids</taxon>
        <taxon>lamiids</taxon>
        <taxon>Lamiales</taxon>
        <taxon>Oleaceae</taxon>
        <taxon>Forsythieae</taxon>
        <taxon>Forsythia</taxon>
    </lineage>
</organism>
<evidence type="ECO:0000313" key="3">
    <source>
        <dbReference type="EMBL" id="KAL2538470.1"/>
    </source>
</evidence>
<dbReference type="EMBL" id="JBFOLJ010000005">
    <property type="protein sequence ID" value="KAL2538470.1"/>
    <property type="molecule type" value="Genomic_DNA"/>
</dbReference>
<feature type="region of interest" description="Disordered" evidence="1">
    <location>
        <begin position="68"/>
        <end position="109"/>
    </location>
</feature>
<evidence type="ECO:0000313" key="2">
    <source>
        <dbReference type="EMBL" id="KAL2538458.1"/>
    </source>
</evidence>
<reference evidence="4" key="2">
    <citation type="submission" date="2024-07" db="EMBL/GenBank/DDBJ databases">
        <title>Two chromosome-level genome assemblies of Korean endemic species Abeliophyllum distichum and Forsythia ovata (Oleaceae).</title>
        <authorList>
            <person name="Jang H."/>
        </authorList>
    </citation>
    <scope>NUCLEOTIDE SEQUENCE [LARGE SCALE GENOMIC DNA]</scope>
</reference>
<evidence type="ECO:0000256" key="1">
    <source>
        <dbReference type="SAM" id="MobiDB-lite"/>
    </source>
</evidence>
<sequence length="160" mass="17906">MKYIGYLFFAHIRNIEETNKKKELIFGKIRRKKDDGKRPESVWTCVVARLCWDHGPDASIELLGLLGEPTSLPNQQPKRRRLKDLAKSPGGSGDGPNPSEQVKIGNKGRKAAWMIERNSTSEWHRVPIPNVQGEEVQFQALTSAPEVSSKKKTADTKTAG</sequence>
<gene>
    <name evidence="2" type="ORF">Fot_19849</name>
    <name evidence="3" type="ORF">Fot_19861</name>
</gene>
<accession>A0ABD1VP90</accession>
<feature type="region of interest" description="Disordered" evidence="1">
    <location>
        <begin position="140"/>
        <end position="160"/>
    </location>
</feature>
<comment type="caution">
    <text evidence="2">The sequence shown here is derived from an EMBL/GenBank/DDBJ whole genome shotgun (WGS) entry which is preliminary data.</text>
</comment>